<reference evidence="3 4" key="1">
    <citation type="submission" date="2016-10" db="EMBL/GenBank/DDBJ databases">
        <authorList>
            <person name="de Groot N.N."/>
        </authorList>
    </citation>
    <scope>NUCLEOTIDE SEQUENCE [LARGE SCALE GENOMIC DNA]</scope>
    <source>
        <strain evidence="3 4">DSM 21800</strain>
    </source>
</reference>
<dbReference type="InterPro" id="IPR006016">
    <property type="entry name" value="UspA"/>
</dbReference>
<evidence type="ECO:0000313" key="4">
    <source>
        <dbReference type="Proteomes" id="UP000199103"/>
    </source>
</evidence>
<dbReference type="CDD" id="cd00293">
    <property type="entry name" value="USP-like"/>
    <property type="match status" value="1"/>
</dbReference>
<dbReference type="Gene3D" id="3.40.50.620">
    <property type="entry name" value="HUPs"/>
    <property type="match status" value="1"/>
</dbReference>
<dbReference type="InterPro" id="IPR014729">
    <property type="entry name" value="Rossmann-like_a/b/a_fold"/>
</dbReference>
<dbReference type="PANTHER" id="PTHR46268:SF6">
    <property type="entry name" value="UNIVERSAL STRESS PROTEIN UP12"/>
    <property type="match status" value="1"/>
</dbReference>
<dbReference type="OrthoDB" id="5419113at2"/>
<proteinExistence type="inferred from homology"/>
<dbReference type="InterPro" id="IPR006015">
    <property type="entry name" value="Universal_stress_UspA"/>
</dbReference>
<dbReference type="Proteomes" id="UP000199103">
    <property type="component" value="Chromosome I"/>
</dbReference>
<keyword evidence="4" id="KW-1185">Reference proteome</keyword>
<dbReference type="SUPFAM" id="SSF52402">
    <property type="entry name" value="Adenine nucleotide alpha hydrolases-like"/>
    <property type="match status" value="1"/>
</dbReference>
<dbReference type="AlphaFoldDB" id="A0A1H1ZD04"/>
<comment type="similarity">
    <text evidence="1">Belongs to the universal stress protein A family.</text>
</comment>
<feature type="domain" description="UspA" evidence="2">
    <location>
        <begin position="2"/>
        <end position="128"/>
    </location>
</feature>
<protein>
    <submittedName>
        <fullName evidence="3">Nucleotide-binding universal stress protein, UspA family</fullName>
    </submittedName>
</protein>
<dbReference type="Pfam" id="PF00582">
    <property type="entry name" value="Usp"/>
    <property type="match status" value="1"/>
</dbReference>
<gene>
    <name evidence="3" type="ORF">SAMN04489812_5146</name>
</gene>
<evidence type="ECO:0000313" key="3">
    <source>
        <dbReference type="EMBL" id="SDT31661.1"/>
    </source>
</evidence>
<evidence type="ECO:0000256" key="1">
    <source>
        <dbReference type="ARBA" id="ARBA00008791"/>
    </source>
</evidence>
<dbReference type="PRINTS" id="PR01438">
    <property type="entry name" value="UNVRSLSTRESS"/>
</dbReference>
<evidence type="ECO:0000259" key="2">
    <source>
        <dbReference type="Pfam" id="PF00582"/>
    </source>
</evidence>
<dbReference type="PANTHER" id="PTHR46268">
    <property type="entry name" value="STRESS RESPONSE PROTEIN NHAX"/>
    <property type="match status" value="1"/>
</dbReference>
<organism evidence="3 4">
    <name type="scientific">Microlunatus soli</name>
    <dbReference type="NCBI Taxonomy" id="630515"/>
    <lineage>
        <taxon>Bacteria</taxon>
        <taxon>Bacillati</taxon>
        <taxon>Actinomycetota</taxon>
        <taxon>Actinomycetes</taxon>
        <taxon>Propionibacteriales</taxon>
        <taxon>Propionibacteriaceae</taxon>
        <taxon>Microlunatus</taxon>
    </lineage>
</organism>
<dbReference type="RefSeq" id="WP_091533142.1">
    <property type="nucleotide sequence ID" value="NZ_LT629772.1"/>
</dbReference>
<dbReference type="EMBL" id="LT629772">
    <property type="protein sequence ID" value="SDT31661.1"/>
    <property type="molecule type" value="Genomic_DNA"/>
</dbReference>
<dbReference type="STRING" id="630515.SAMN04489812_5146"/>
<accession>A0A1H1ZD04</accession>
<name>A0A1H1ZD04_9ACTN</name>
<sequence>MNIVVGYIPTPEGTAAFEHARELAAGLGHRLVVVNTGHHGNNATAHFASSQDLDAIDTELNDAGVDHEVRQAAGSDSAADVILDAARQTDAGLIVIGLRRRSPVGKMITGSTAQAILMDAGCPVLTVKPDQRYLE</sequence>